<dbReference type="GO" id="GO:0016740">
    <property type="term" value="F:transferase activity"/>
    <property type="evidence" value="ECO:0007669"/>
    <property type="project" value="UniProtKB-KW"/>
</dbReference>
<evidence type="ECO:0000259" key="1">
    <source>
        <dbReference type="Pfam" id="PF00535"/>
    </source>
</evidence>
<sequence length="284" mass="33068">MKCSLILATLGRDVELIHFLNSLQNQTYRDFELIIIDQNRDGKIDSVIAACRMRFPVNHIKVEFKGNSRARDYGIRYAQGDVIAFPDDDCIYEKDVLEKVVDRFRDKPDIAILSAGSYDFSKTHFSIGVNSKAPRYFSQYYMMGVEFTHFFNLSRMERSEFYLDHDFGIGSKYPGAEGFELLYRLLRGGNKAFYEPAIRIYHADKDNYRVGKDRMLLYSAGVGAYIRKFANEYDLSMLYYIARKMFIAPMVKMALAAVLCNRKRFLYSYNNLIGIWRGFCAYGR</sequence>
<feature type="domain" description="Glycosyltransferase 2-like" evidence="1">
    <location>
        <begin position="4"/>
        <end position="129"/>
    </location>
</feature>
<evidence type="ECO:0000313" key="3">
    <source>
        <dbReference type="Proteomes" id="UP000266313"/>
    </source>
</evidence>
<keyword evidence="2" id="KW-0808">Transferase</keyword>
<dbReference type="Proteomes" id="UP000266313">
    <property type="component" value="Chromosome"/>
</dbReference>
<accession>A0A250KX27</accession>
<protein>
    <submittedName>
        <fullName evidence="2">Family 2 glycosyl transferase</fullName>
    </submittedName>
</protein>
<dbReference type="InterPro" id="IPR001173">
    <property type="entry name" value="Glyco_trans_2-like"/>
</dbReference>
<dbReference type="PANTHER" id="PTHR43685">
    <property type="entry name" value="GLYCOSYLTRANSFERASE"/>
    <property type="match status" value="1"/>
</dbReference>
<reference evidence="2 3" key="1">
    <citation type="submission" date="2016-12" db="EMBL/GenBank/DDBJ databases">
        <title>Genome sequencing of Methylocaldum marinum.</title>
        <authorList>
            <person name="Takeuchi M."/>
            <person name="Kamagata Y."/>
            <person name="Hiraoka S."/>
            <person name="Oshima K."/>
            <person name="Hattori M."/>
            <person name="Iwasaki W."/>
        </authorList>
    </citation>
    <scope>NUCLEOTIDE SEQUENCE [LARGE SCALE GENOMIC DNA]</scope>
    <source>
        <strain evidence="2 3">S8</strain>
    </source>
</reference>
<dbReference type="CDD" id="cd00761">
    <property type="entry name" value="Glyco_tranf_GTA_type"/>
    <property type="match status" value="1"/>
</dbReference>
<dbReference type="Pfam" id="PF00535">
    <property type="entry name" value="Glycos_transf_2"/>
    <property type="match status" value="1"/>
</dbReference>
<dbReference type="Gene3D" id="3.90.550.10">
    <property type="entry name" value="Spore Coat Polysaccharide Biosynthesis Protein SpsA, Chain A"/>
    <property type="match status" value="1"/>
</dbReference>
<dbReference type="PANTHER" id="PTHR43685:SF2">
    <property type="entry name" value="GLYCOSYLTRANSFERASE 2-LIKE DOMAIN-CONTAINING PROTEIN"/>
    <property type="match status" value="1"/>
</dbReference>
<dbReference type="InterPro" id="IPR050834">
    <property type="entry name" value="Glycosyltransf_2"/>
</dbReference>
<gene>
    <name evidence="2" type="ORF">sS8_4308</name>
</gene>
<keyword evidence="3" id="KW-1185">Reference proteome</keyword>
<dbReference type="InterPro" id="IPR029044">
    <property type="entry name" value="Nucleotide-diphossugar_trans"/>
</dbReference>
<organism evidence="2 3">
    <name type="scientific">Methylocaldum marinum</name>
    <dbReference type="NCBI Taxonomy" id="1432792"/>
    <lineage>
        <taxon>Bacteria</taxon>
        <taxon>Pseudomonadati</taxon>
        <taxon>Pseudomonadota</taxon>
        <taxon>Gammaproteobacteria</taxon>
        <taxon>Methylococcales</taxon>
        <taxon>Methylococcaceae</taxon>
        <taxon>Methylocaldum</taxon>
    </lineage>
</organism>
<dbReference type="SUPFAM" id="SSF53448">
    <property type="entry name" value="Nucleotide-diphospho-sugar transferases"/>
    <property type="match status" value="1"/>
</dbReference>
<dbReference type="KEGG" id="mmai:sS8_4308"/>
<dbReference type="EMBL" id="AP017928">
    <property type="protein sequence ID" value="BBA36238.1"/>
    <property type="molecule type" value="Genomic_DNA"/>
</dbReference>
<dbReference type="OrthoDB" id="9801954at2"/>
<dbReference type="RefSeq" id="WP_119631448.1">
    <property type="nucleotide sequence ID" value="NZ_AP017928.1"/>
</dbReference>
<evidence type="ECO:0000313" key="2">
    <source>
        <dbReference type="EMBL" id="BBA36238.1"/>
    </source>
</evidence>
<name>A0A250KX27_9GAMM</name>
<dbReference type="AlphaFoldDB" id="A0A250KX27"/>
<proteinExistence type="predicted"/>